<evidence type="ECO:0000259" key="5">
    <source>
        <dbReference type="PROSITE" id="PS51094"/>
    </source>
</evidence>
<dbReference type="InterPro" id="IPR002178">
    <property type="entry name" value="PTS_EIIA_type-2_dom"/>
</dbReference>
<evidence type="ECO:0000256" key="1">
    <source>
        <dbReference type="ARBA" id="ARBA00022737"/>
    </source>
</evidence>
<evidence type="ECO:0000256" key="2">
    <source>
        <dbReference type="ARBA" id="ARBA00023015"/>
    </source>
</evidence>
<evidence type="ECO:0000313" key="8">
    <source>
        <dbReference type="EMBL" id="TDW16403.1"/>
    </source>
</evidence>
<keyword evidence="1" id="KW-0677">Repeat</keyword>
<dbReference type="GO" id="GO:0009401">
    <property type="term" value="P:phosphoenolpyruvate-dependent sugar phosphotransferase system"/>
    <property type="evidence" value="ECO:0007669"/>
    <property type="project" value="InterPro"/>
</dbReference>
<dbReference type="PROSITE" id="PS51099">
    <property type="entry name" value="PTS_EIIB_TYPE_2"/>
    <property type="match status" value="1"/>
</dbReference>
<dbReference type="CDD" id="cd00211">
    <property type="entry name" value="PTS_IIA_fru"/>
    <property type="match status" value="1"/>
</dbReference>
<feature type="domain" description="PTS EIIA type-2" evidence="5">
    <location>
        <begin position="554"/>
        <end position="697"/>
    </location>
</feature>
<dbReference type="Gene3D" id="3.40.930.10">
    <property type="entry name" value="Mannitol-specific EII, Chain A"/>
    <property type="match status" value="1"/>
</dbReference>
<dbReference type="GO" id="GO:0008982">
    <property type="term" value="F:protein-N(PI)-phosphohistidine-sugar phosphotransferase activity"/>
    <property type="evidence" value="ECO:0007669"/>
    <property type="project" value="InterPro"/>
</dbReference>
<keyword evidence="9" id="KW-1185">Reference proteome</keyword>
<dbReference type="EMBL" id="SODD01000024">
    <property type="protein sequence ID" value="TDW16403.1"/>
    <property type="molecule type" value="Genomic_DNA"/>
</dbReference>
<organism evidence="8 9">
    <name type="scientific">Breznakia blatticola</name>
    <dbReference type="NCBI Taxonomy" id="1754012"/>
    <lineage>
        <taxon>Bacteria</taxon>
        <taxon>Bacillati</taxon>
        <taxon>Bacillota</taxon>
        <taxon>Erysipelotrichia</taxon>
        <taxon>Erysipelotrichales</taxon>
        <taxon>Erysipelotrichaceae</taxon>
        <taxon>Breznakia</taxon>
    </lineage>
</organism>
<dbReference type="SUPFAM" id="SSF63520">
    <property type="entry name" value="PTS-regulatory domain, PRD"/>
    <property type="match status" value="1"/>
</dbReference>
<proteinExistence type="predicted"/>
<dbReference type="Pfam" id="PF05043">
    <property type="entry name" value="Mga"/>
    <property type="match status" value="1"/>
</dbReference>
<comment type="caution">
    <text evidence="8">The sequence shown here is derived from an EMBL/GenBank/DDBJ whole genome shotgun (WGS) entry which is preliminary data.</text>
</comment>
<dbReference type="RefSeq" id="WP_134169958.1">
    <property type="nucleotide sequence ID" value="NZ_SODD01000024.1"/>
</dbReference>
<evidence type="ECO:0000256" key="3">
    <source>
        <dbReference type="ARBA" id="ARBA00023159"/>
    </source>
</evidence>
<dbReference type="GO" id="GO:0006355">
    <property type="term" value="P:regulation of DNA-templated transcription"/>
    <property type="evidence" value="ECO:0007669"/>
    <property type="project" value="InterPro"/>
</dbReference>
<dbReference type="Gene3D" id="3.40.50.2300">
    <property type="match status" value="1"/>
</dbReference>
<evidence type="ECO:0000313" key="9">
    <source>
        <dbReference type="Proteomes" id="UP000294743"/>
    </source>
</evidence>
<reference evidence="8 9" key="1">
    <citation type="submission" date="2019-03" db="EMBL/GenBank/DDBJ databases">
        <title>Genomic Encyclopedia of Type Strains, Phase IV (KMG-IV): sequencing the most valuable type-strain genomes for metagenomic binning, comparative biology and taxonomic classification.</title>
        <authorList>
            <person name="Goeker M."/>
        </authorList>
    </citation>
    <scope>NUCLEOTIDE SEQUENCE [LARGE SCALE GENOMIC DNA]</scope>
    <source>
        <strain evidence="8 9">DSM 28867</strain>
    </source>
</reference>
<sequence>MRSREIDVINLLLNEKKIYAYNELAVSYGISDRLVRYAIEDANVLLESIGASQIEKIRGKGVLLNVDEEEKKRILEYIYLKDDPYQNKSDREVIMFFNILDNSNKILAQDFQELFGVSKSAIDQSMKSIRGWCKEFGIDIVSNNKEGLSLTGSEGYIRLLVNNIINTQIDIQELINEDLERLSNDKFTSILNFLNQADLITIYHDLRKTFSEESLNNELYFLQLSIYFCVWKARYFNQNSIREDDRFIKKYRAEHTELIVDRFLSIFNINNVPGDERNYLDFMVDSLNIQRKQTLPREWVKIQMFMIELIESMSIKRSVAYERDTNLFENLVQHFAALLKRIDENIEIYNPLKNMVKQEYQSIYEDIQASLDELPVFKNRNISESEIAYLCIHFGASEEKLKSMQSEKYRVIIMCGHGLATGELLAQRVKRIYQFDVIGIVGSYEAQATRRMNADFILKTTNVEVDTLPSLQINPMLHQVDKEKIEAFIALNKQHFHSFPKKIEKHDVLEDIIECIFKDNERLNKTLLTEKIGNVLEKHEIHFKKKGYQPMISDVLKDEYIQLNVKAKDWQDVIVQVANPLLKDKVIEPCYVDAMIESVNKFGPYIVISEGVALAHARPEEGVNELGISLVTLDPPIAFNHEDHDPVKLVFCLAAIDDNAHLKMMATIVKLINEEKKIEELVSIKDKEEFKKVLFEFEKN</sequence>
<dbReference type="Gene3D" id="1.10.1790.10">
    <property type="entry name" value="PRD domain"/>
    <property type="match status" value="1"/>
</dbReference>
<protein>
    <submittedName>
        <fullName evidence="8">BglG family transcriptional antiterminator</fullName>
    </submittedName>
</protein>
<dbReference type="CDD" id="cd05568">
    <property type="entry name" value="PTS_IIB_bgl_like"/>
    <property type="match status" value="1"/>
</dbReference>
<evidence type="ECO:0000259" key="6">
    <source>
        <dbReference type="PROSITE" id="PS51099"/>
    </source>
</evidence>
<dbReference type="Proteomes" id="UP000294743">
    <property type="component" value="Unassembled WGS sequence"/>
</dbReference>
<evidence type="ECO:0000256" key="4">
    <source>
        <dbReference type="ARBA" id="ARBA00023163"/>
    </source>
</evidence>
<keyword evidence="4" id="KW-0804">Transcription</keyword>
<dbReference type="AlphaFoldDB" id="A0A4R7ZFH5"/>
<feature type="domain" description="PTS EIIB type-2" evidence="6">
    <location>
        <begin position="409"/>
        <end position="497"/>
    </location>
</feature>
<dbReference type="InterPro" id="IPR050661">
    <property type="entry name" value="BglG_antiterminators"/>
</dbReference>
<dbReference type="InterPro" id="IPR011608">
    <property type="entry name" value="PRD"/>
</dbReference>
<gene>
    <name evidence="8" type="ORF">EDD63_12430</name>
</gene>
<keyword evidence="2" id="KW-0805">Transcription regulation</keyword>
<feature type="domain" description="PRD" evidence="7">
    <location>
        <begin position="297"/>
        <end position="404"/>
    </location>
</feature>
<accession>A0A4R7ZFH5</accession>
<dbReference type="InterPro" id="IPR016152">
    <property type="entry name" value="PTrfase/Anion_transptr"/>
</dbReference>
<dbReference type="PANTHER" id="PTHR30185">
    <property type="entry name" value="CRYPTIC BETA-GLUCOSIDE BGL OPERON ANTITERMINATOR"/>
    <property type="match status" value="1"/>
</dbReference>
<evidence type="ECO:0000259" key="7">
    <source>
        <dbReference type="PROSITE" id="PS51372"/>
    </source>
</evidence>
<dbReference type="Pfam" id="PF00359">
    <property type="entry name" value="PTS_EIIA_2"/>
    <property type="match status" value="1"/>
</dbReference>
<dbReference type="PROSITE" id="PS51094">
    <property type="entry name" value="PTS_EIIA_TYPE_2"/>
    <property type="match status" value="1"/>
</dbReference>
<dbReference type="InterPro" id="IPR007737">
    <property type="entry name" value="Mga_HTH"/>
</dbReference>
<dbReference type="Pfam" id="PF00874">
    <property type="entry name" value="PRD"/>
    <property type="match status" value="1"/>
</dbReference>
<dbReference type="InterPro" id="IPR013011">
    <property type="entry name" value="PTS_EIIB_2"/>
</dbReference>
<keyword evidence="3" id="KW-0010">Activator</keyword>
<dbReference type="PROSITE" id="PS51372">
    <property type="entry name" value="PRD_2"/>
    <property type="match status" value="1"/>
</dbReference>
<dbReference type="SUPFAM" id="SSF55804">
    <property type="entry name" value="Phoshotransferase/anion transport protein"/>
    <property type="match status" value="1"/>
</dbReference>
<dbReference type="OrthoDB" id="3175596at2"/>
<dbReference type="InterPro" id="IPR036634">
    <property type="entry name" value="PRD_sf"/>
</dbReference>
<dbReference type="PANTHER" id="PTHR30185:SF18">
    <property type="entry name" value="TRANSCRIPTIONAL REGULATOR MTLR"/>
    <property type="match status" value="1"/>
</dbReference>
<name>A0A4R7ZFH5_9FIRM</name>